<comment type="caution">
    <text evidence="2">The sequence shown here is derived from an EMBL/GenBank/DDBJ whole genome shotgun (WGS) entry which is preliminary data.</text>
</comment>
<protein>
    <submittedName>
        <fullName evidence="2">Uncharacterized protein</fullName>
    </submittedName>
</protein>
<dbReference type="EMBL" id="CADEAL010001181">
    <property type="protein sequence ID" value="CAB1429897.1"/>
    <property type="molecule type" value="Genomic_DNA"/>
</dbReference>
<feature type="compositionally biased region" description="Low complexity" evidence="1">
    <location>
        <begin position="214"/>
        <end position="223"/>
    </location>
</feature>
<evidence type="ECO:0000313" key="2">
    <source>
        <dbReference type="EMBL" id="CAB1429897.1"/>
    </source>
</evidence>
<feature type="region of interest" description="Disordered" evidence="1">
    <location>
        <begin position="1"/>
        <end position="30"/>
    </location>
</feature>
<sequence>MQPIRSQTDLTLTPHVKTSVTEEGEEEKLPEDTVDVALTQNTEEEMQPISNQTDPTIDLLQEEKNSEIFQGYGGKESIAFKIKLKKKRKRKPAQTQPVADLSHRGGGEELPEDTVDVASAWNTEEEMQPISCQTDPTPHLTTSVTEKEVEKLYEDTVDAVSLQNADEEIQPINNQTDLTLTPHVKISVIEEEMEKLSEVSVDVASTQNTEEEIQQISEQSDSTIDIDEEVPNIWLYLT</sequence>
<organism evidence="2 3">
    <name type="scientific">Pleuronectes platessa</name>
    <name type="common">European plaice</name>
    <dbReference type="NCBI Taxonomy" id="8262"/>
    <lineage>
        <taxon>Eukaryota</taxon>
        <taxon>Metazoa</taxon>
        <taxon>Chordata</taxon>
        <taxon>Craniata</taxon>
        <taxon>Vertebrata</taxon>
        <taxon>Euteleostomi</taxon>
        <taxon>Actinopterygii</taxon>
        <taxon>Neopterygii</taxon>
        <taxon>Teleostei</taxon>
        <taxon>Neoteleostei</taxon>
        <taxon>Acanthomorphata</taxon>
        <taxon>Carangaria</taxon>
        <taxon>Pleuronectiformes</taxon>
        <taxon>Pleuronectoidei</taxon>
        <taxon>Pleuronectidae</taxon>
        <taxon>Pleuronectes</taxon>
    </lineage>
</organism>
<proteinExistence type="predicted"/>
<feature type="compositionally biased region" description="Polar residues" evidence="1">
    <location>
        <begin position="1"/>
        <end position="21"/>
    </location>
</feature>
<keyword evidence="3" id="KW-1185">Reference proteome</keyword>
<name>A0A9N7UG75_PLEPL</name>
<evidence type="ECO:0000313" key="3">
    <source>
        <dbReference type="Proteomes" id="UP001153269"/>
    </source>
</evidence>
<gene>
    <name evidence="2" type="ORF">PLEPLA_LOCUS17877</name>
</gene>
<dbReference type="AlphaFoldDB" id="A0A9N7UG75"/>
<accession>A0A9N7UG75</accession>
<reference evidence="2" key="1">
    <citation type="submission" date="2020-03" db="EMBL/GenBank/DDBJ databases">
        <authorList>
            <person name="Weist P."/>
        </authorList>
    </citation>
    <scope>NUCLEOTIDE SEQUENCE</scope>
</reference>
<feature type="region of interest" description="Disordered" evidence="1">
    <location>
        <begin position="202"/>
        <end position="224"/>
    </location>
</feature>
<feature type="region of interest" description="Disordered" evidence="1">
    <location>
        <begin position="86"/>
        <end position="113"/>
    </location>
</feature>
<evidence type="ECO:0000256" key="1">
    <source>
        <dbReference type="SAM" id="MobiDB-lite"/>
    </source>
</evidence>
<dbReference type="Proteomes" id="UP001153269">
    <property type="component" value="Unassembled WGS sequence"/>
</dbReference>